<dbReference type="AlphaFoldDB" id="A0A5B7GHB5"/>
<proteinExistence type="predicted"/>
<dbReference type="EMBL" id="VSRR010014292">
    <property type="protein sequence ID" value="MPC56835.1"/>
    <property type="molecule type" value="Genomic_DNA"/>
</dbReference>
<name>A0A5B7GHB5_PORTR</name>
<keyword evidence="2" id="KW-1185">Reference proteome</keyword>
<evidence type="ECO:0000313" key="2">
    <source>
        <dbReference type="Proteomes" id="UP000324222"/>
    </source>
</evidence>
<comment type="caution">
    <text evidence="1">The sequence shown here is derived from an EMBL/GenBank/DDBJ whole genome shotgun (WGS) entry which is preliminary data.</text>
</comment>
<dbReference type="Proteomes" id="UP000324222">
    <property type="component" value="Unassembled WGS sequence"/>
</dbReference>
<gene>
    <name evidence="1" type="primary">SCLY</name>
    <name evidence="1" type="ORF">E2C01_050801</name>
</gene>
<keyword evidence="1" id="KW-0456">Lyase</keyword>
<evidence type="ECO:0000313" key="1">
    <source>
        <dbReference type="EMBL" id="MPC56835.1"/>
    </source>
</evidence>
<sequence length="93" mass="10666">MVRAGSRKWAKVDIRRSESVIVNGISWKRAELDAHPLLANNVVLHCAVTHFRKWCLSQDSPIYHHLRPHIITTKVEHDAVKLPLTHRYAIEAG</sequence>
<organism evidence="1 2">
    <name type="scientific">Portunus trituberculatus</name>
    <name type="common">Swimming crab</name>
    <name type="synonym">Neptunus trituberculatus</name>
    <dbReference type="NCBI Taxonomy" id="210409"/>
    <lineage>
        <taxon>Eukaryota</taxon>
        <taxon>Metazoa</taxon>
        <taxon>Ecdysozoa</taxon>
        <taxon>Arthropoda</taxon>
        <taxon>Crustacea</taxon>
        <taxon>Multicrustacea</taxon>
        <taxon>Malacostraca</taxon>
        <taxon>Eumalacostraca</taxon>
        <taxon>Eucarida</taxon>
        <taxon>Decapoda</taxon>
        <taxon>Pleocyemata</taxon>
        <taxon>Brachyura</taxon>
        <taxon>Eubrachyura</taxon>
        <taxon>Portunoidea</taxon>
        <taxon>Portunidae</taxon>
        <taxon>Portuninae</taxon>
        <taxon>Portunus</taxon>
    </lineage>
</organism>
<dbReference type="GO" id="GO:0016829">
    <property type="term" value="F:lyase activity"/>
    <property type="evidence" value="ECO:0007669"/>
    <property type="project" value="UniProtKB-KW"/>
</dbReference>
<accession>A0A5B7GHB5</accession>
<reference evidence="1 2" key="1">
    <citation type="submission" date="2019-05" db="EMBL/GenBank/DDBJ databases">
        <title>Another draft genome of Portunus trituberculatus and its Hox gene families provides insights of decapod evolution.</title>
        <authorList>
            <person name="Jeong J.-H."/>
            <person name="Song I."/>
            <person name="Kim S."/>
            <person name="Choi T."/>
            <person name="Kim D."/>
            <person name="Ryu S."/>
            <person name="Kim W."/>
        </authorList>
    </citation>
    <scope>NUCLEOTIDE SEQUENCE [LARGE SCALE GENOMIC DNA]</scope>
    <source>
        <tissue evidence="1">Muscle</tissue>
    </source>
</reference>
<dbReference type="OrthoDB" id="8250049at2759"/>
<protein>
    <submittedName>
        <fullName evidence="1">Selenocysteine lyase</fullName>
    </submittedName>
</protein>